<comment type="caution">
    <text evidence="3">The sequence shown here is derived from an EMBL/GenBank/DDBJ whole genome shotgun (WGS) entry which is preliminary data.</text>
</comment>
<dbReference type="AlphaFoldDB" id="A0AAV2Q3S7"/>
<organism evidence="3 4">
    <name type="scientific">Meganyctiphanes norvegica</name>
    <name type="common">Northern krill</name>
    <name type="synonym">Thysanopoda norvegica</name>
    <dbReference type="NCBI Taxonomy" id="48144"/>
    <lineage>
        <taxon>Eukaryota</taxon>
        <taxon>Metazoa</taxon>
        <taxon>Ecdysozoa</taxon>
        <taxon>Arthropoda</taxon>
        <taxon>Crustacea</taxon>
        <taxon>Multicrustacea</taxon>
        <taxon>Malacostraca</taxon>
        <taxon>Eumalacostraca</taxon>
        <taxon>Eucarida</taxon>
        <taxon>Euphausiacea</taxon>
        <taxon>Euphausiidae</taxon>
        <taxon>Meganyctiphanes</taxon>
    </lineage>
</organism>
<evidence type="ECO:0000313" key="4">
    <source>
        <dbReference type="Proteomes" id="UP001497623"/>
    </source>
</evidence>
<keyword evidence="2" id="KW-0732">Signal</keyword>
<dbReference type="Proteomes" id="UP001497623">
    <property type="component" value="Unassembled WGS sequence"/>
</dbReference>
<feature type="signal peptide" evidence="2">
    <location>
        <begin position="1"/>
        <end position="24"/>
    </location>
</feature>
<feature type="region of interest" description="Disordered" evidence="1">
    <location>
        <begin position="127"/>
        <end position="163"/>
    </location>
</feature>
<sequence>MVKLQVLVQLMCLVTFTRVQVTRALICYYCTDDASGDTDPLRPYDANCGDYDYHGDSTYELSLNGYTCETTIWDNGLISRLLFASSSHVEGDCVYQDVGSKYTSCYCEGDLCNTNSYCSQCDYPRPTPTTTEDTPVTTTEPTEPSTELTPITTIEPTGPTTEPSDRVLQCYNCINCSS</sequence>
<dbReference type="EMBL" id="CAXKWB010003751">
    <property type="protein sequence ID" value="CAL4070150.1"/>
    <property type="molecule type" value="Genomic_DNA"/>
</dbReference>
<evidence type="ECO:0008006" key="5">
    <source>
        <dbReference type="Google" id="ProtNLM"/>
    </source>
</evidence>
<keyword evidence="4" id="KW-1185">Reference proteome</keyword>
<proteinExistence type="predicted"/>
<evidence type="ECO:0000256" key="2">
    <source>
        <dbReference type="SAM" id="SignalP"/>
    </source>
</evidence>
<name>A0AAV2Q3S7_MEGNR</name>
<protein>
    <recommendedName>
        <fullName evidence="5">Protein sleepless</fullName>
    </recommendedName>
</protein>
<feature type="non-terminal residue" evidence="3">
    <location>
        <position position="178"/>
    </location>
</feature>
<gene>
    <name evidence="3" type="ORF">MNOR_LOCUS8195</name>
</gene>
<evidence type="ECO:0000256" key="1">
    <source>
        <dbReference type="SAM" id="MobiDB-lite"/>
    </source>
</evidence>
<feature type="compositionally biased region" description="Low complexity" evidence="1">
    <location>
        <begin position="128"/>
        <end position="162"/>
    </location>
</feature>
<accession>A0AAV2Q3S7</accession>
<feature type="chain" id="PRO_5043707753" description="Protein sleepless" evidence="2">
    <location>
        <begin position="25"/>
        <end position="178"/>
    </location>
</feature>
<reference evidence="3 4" key="1">
    <citation type="submission" date="2024-05" db="EMBL/GenBank/DDBJ databases">
        <authorList>
            <person name="Wallberg A."/>
        </authorList>
    </citation>
    <scope>NUCLEOTIDE SEQUENCE [LARGE SCALE GENOMIC DNA]</scope>
</reference>
<evidence type="ECO:0000313" key="3">
    <source>
        <dbReference type="EMBL" id="CAL4070150.1"/>
    </source>
</evidence>